<feature type="domain" description="Transposase IS66 central" evidence="3">
    <location>
        <begin position="175"/>
        <end position="449"/>
    </location>
</feature>
<sequence>MLSAARNTLSDSPSEADRIAALQARISEQETQLQARAERIRQLEEIIRTFQRKTFAGTSEQASAAQLGLFNEAEEIEATAPPEVPVTPHARQRRGRPALPPELPREEIVYDLPDADKVCPHDGTALELIGQDTSEQLDIIPAQVKVIRHVRMKYACPCCQQHVAIAAKPAQPLGKSMAAPGLLAYIATAKYADALPLYRQAEQLKRLGIELDRTTLAHWMIQSGQLVQPLINRLSELILEQPVIGMDETTVQVLKEPDKTPQSTSYMWVMGAGPPGQRLRVFHYEPTRSGRVPMERLDGFAGVMMVDGYSGYGAACQAHGITRLGCWTHARRKFFEAAKLQPKGKTGRPDQALALIGKLYRVEQEARDMEPDACRALRQQQSRPILDQFQAWLTKTAPQVPPKTKLGQALHYLQAQWPALVRYLDDGRYPIDNNAIENAIRPFAIGRNYAQCPVMRSTGSRLPHSSMNRRFHLT</sequence>
<protein>
    <submittedName>
        <fullName evidence="6">IS66 family transposase</fullName>
    </submittedName>
</protein>
<reference evidence="6 7" key="1">
    <citation type="submission" date="2020-02" db="EMBL/GenBank/DDBJ databases">
        <authorList>
            <person name="Zhang X.-Y."/>
        </authorList>
    </citation>
    <scope>NUCLEOTIDE SEQUENCE [LARGE SCALE GENOMIC DNA]</scope>
    <source>
        <strain evidence="6 7">C33</strain>
    </source>
</reference>
<evidence type="ECO:0000259" key="4">
    <source>
        <dbReference type="Pfam" id="PF13005"/>
    </source>
</evidence>
<evidence type="ECO:0000256" key="2">
    <source>
        <dbReference type="SAM" id="MobiDB-lite"/>
    </source>
</evidence>
<evidence type="ECO:0000313" key="7">
    <source>
        <dbReference type="Proteomes" id="UP000484885"/>
    </source>
</evidence>
<feature type="domain" description="Transposase TnpC homeodomain" evidence="5">
    <location>
        <begin position="42"/>
        <end position="108"/>
    </location>
</feature>
<feature type="coiled-coil region" evidence="1">
    <location>
        <begin position="19"/>
        <end position="53"/>
    </location>
</feature>
<feature type="domain" description="Transposase IS66 zinc-finger binding" evidence="4">
    <location>
        <begin position="116"/>
        <end position="159"/>
    </location>
</feature>
<dbReference type="RefSeq" id="WP_164211837.1">
    <property type="nucleotide sequence ID" value="NZ_JAAGSC010000043.1"/>
</dbReference>
<dbReference type="Proteomes" id="UP000484885">
    <property type="component" value="Unassembled WGS sequence"/>
</dbReference>
<dbReference type="InterPro" id="IPR004291">
    <property type="entry name" value="Transposase_IS66_central"/>
</dbReference>
<evidence type="ECO:0000256" key="1">
    <source>
        <dbReference type="SAM" id="Coils"/>
    </source>
</evidence>
<gene>
    <name evidence="6" type="ORF">G3I74_11895</name>
</gene>
<feature type="region of interest" description="Disordered" evidence="2">
    <location>
        <begin position="79"/>
        <end position="100"/>
    </location>
</feature>
<dbReference type="Pfam" id="PF03050">
    <property type="entry name" value="DDE_Tnp_IS66"/>
    <property type="match status" value="1"/>
</dbReference>
<dbReference type="NCBIfam" id="NF033517">
    <property type="entry name" value="transpos_IS66"/>
    <property type="match status" value="1"/>
</dbReference>
<dbReference type="Pfam" id="PF13005">
    <property type="entry name" value="zf-IS66"/>
    <property type="match status" value="1"/>
</dbReference>
<dbReference type="PANTHER" id="PTHR33678:SF1">
    <property type="entry name" value="BLL1576 PROTEIN"/>
    <property type="match status" value="1"/>
</dbReference>
<evidence type="ECO:0000259" key="5">
    <source>
        <dbReference type="Pfam" id="PF13007"/>
    </source>
</evidence>
<proteinExistence type="predicted"/>
<comment type="caution">
    <text evidence="6">The sequence shown here is derived from an EMBL/GenBank/DDBJ whole genome shotgun (WGS) entry which is preliminary data.</text>
</comment>
<dbReference type="InterPro" id="IPR024463">
    <property type="entry name" value="Transposase_TnpC_homeodom"/>
</dbReference>
<keyword evidence="1" id="KW-0175">Coiled coil</keyword>
<dbReference type="EMBL" id="JAAGSC010000043">
    <property type="protein sequence ID" value="NDY96433.1"/>
    <property type="molecule type" value="Genomic_DNA"/>
</dbReference>
<dbReference type="Pfam" id="PF13007">
    <property type="entry name" value="LZ_Tnp_IS66"/>
    <property type="match status" value="1"/>
</dbReference>
<name>A0A845UX47_9GAMM</name>
<accession>A0A845UX47</accession>
<evidence type="ECO:0000313" key="6">
    <source>
        <dbReference type="EMBL" id="NDY96433.1"/>
    </source>
</evidence>
<dbReference type="InterPro" id="IPR052344">
    <property type="entry name" value="Transposase-related"/>
</dbReference>
<evidence type="ECO:0000259" key="3">
    <source>
        <dbReference type="Pfam" id="PF03050"/>
    </source>
</evidence>
<keyword evidence="7" id="KW-1185">Reference proteome</keyword>
<dbReference type="PANTHER" id="PTHR33678">
    <property type="entry name" value="BLL1576 PROTEIN"/>
    <property type="match status" value="1"/>
</dbReference>
<dbReference type="InterPro" id="IPR024474">
    <property type="entry name" value="Znf_dom_IS66"/>
</dbReference>
<dbReference type="AlphaFoldDB" id="A0A845UX47"/>
<organism evidence="6 7">
    <name type="scientific">Wenzhouxiangella limi</name>
    <dbReference type="NCBI Taxonomy" id="2707351"/>
    <lineage>
        <taxon>Bacteria</taxon>
        <taxon>Pseudomonadati</taxon>
        <taxon>Pseudomonadota</taxon>
        <taxon>Gammaproteobacteria</taxon>
        <taxon>Chromatiales</taxon>
        <taxon>Wenzhouxiangellaceae</taxon>
        <taxon>Wenzhouxiangella</taxon>
    </lineage>
</organism>